<keyword evidence="2" id="KW-1185">Reference proteome</keyword>
<sequence>MPTVNNKNSDKQYRNVTVHFNADTSTYFEGPVSELLDDPNGTVSFNCPDLMDKTRLRRIVVHYRNFLYMERGPVIEALRR</sequence>
<dbReference type="EMBL" id="MN602266">
    <property type="protein sequence ID" value="QGH74572.1"/>
    <property type="molecule type" value="Genomic_DNA"/>
</dbReference>
<organism evidence="1 2">
    <name type="scientific">Bacteriophage DSS3_VP1</name>
    <dbReference type="NCBI Taxonomy" id="2664196"/>
    <lineage>
        <taxon>Viruses</taxon>
        <taxon>Duplodnaviria</taxon>
        <taxon>Heunggongvirae</taxon>
        <taxon>Uroviricota</taxon>
        <taxon>Caudoviricetes</taxon>
        <taxon>Naomviridae</taxon>
        <taxon>Noahvirus</taxon>
        <taxon>Noahvirus arc</taxon>
    </lineage>
</organism>
<proteinExistence type="predicted"/>
<accession>A0A7S5KPF1</accession>
<evidence type="ECO:0000313" key="2">
    <source>
        <dbReference type="Proteomes" id="UP000594402"/>
    </source>
</evidence>
<evidence type="ECO:0000313" key="1">
    <source>
        <dbReference type="EMBL" id="QGH74572.1"/>
    </source>
</evidence>
<dbReference type="Proteomes" id="UP000594402">
    <property type="component" value="Segment"/>
</dbReference>
<reference evidence="1 2" key="1">
    <citation type="submission" date="2019-10" db="EMBL/GenBank/DDBJ databases">
        <title>Isolation and characterisation of a new family of globally distributed lytic roseophage, the Naomivirus.</title>
        <authorList>
            <person name="Rihtman B."/>
            <person name="Puxty R.J."/>
            <person name="Hapeshi A."/>
            <person name="Zhan Y."/>
            <person name="Michinevski S."/>
            <person name="Waterfield N.R."/>
            <person name="Chen F."/>
            <person name="Millard A.D."/>
            <person name="Scanlan D.J."/>
            <person name="Chen Y."/>
        </authorList>
    </citation>
    <scope>NUCLEOTIDE SEQUENCE [LARGE SCALE GENOMIC DNA]</scope>
</reference>
<name>A0A7S5KPF1_9CAUD</name>
<protein>
    <submittedName>
        <fullName evidence="1">Uncharacterized protein</fullName>
    </submittedName>
</protein>
<gene>
    <name evidence="1" type="ORF">DSS3VP1_00003</name>
</gene>